<dbReference type="PANTHER" id="PTHR32322:SF18">
    <property type="entry name" value="S-ADENOSYLMETHIONINE_S-ADENOSYLHOMOCYSTEINE TRANSPORTER"/>
    <property type="match status" value="1"/>
</dbReference>
<keyword evidence="3 6" id="KW-0812">Transmembrane</keyword>
<dbReference type="PANTHER" id="PTHR32322">
    <property type="entry name" value="INNER MEMBRANE TRANSPORTER"/>
    <property type="match status" value="1"/>
</dbReference>
<feature type="transmembrane region" description="Helical" evidence="6">
    <location>
        <begin position="249"/>
        <end position="273"/>
    </location>
</feature>
<evidence type="ECO:0000313" key="9">
    <source>
        <dbReference type="Proteomes" id="UP000245137"/>
    </source>
</evidence>
<feature type="transmembrane region" description="Helical" evidence="6">
    <location>
        <begin position="279"/>
        <end position="298"/>
    </location>
</feature>
<dbReference type="AlphaFoldDB" id="A0A2U1SRB9"/>
<feature type="transmembrane region" description="Helical" evidence="6">
    <location>
        <begin position="12"/>
        <end position="34"/>
    </location>
</feature>
<protein>
    <submittedName>
        <fullName evidence="8">EamA/RhaT family transporter</fullName>
    </submittedName>
</protein>
<organism evidence="8 9">
    <name type="scientific">Methylosinus sporium</name>
    <dbReference type="NCBI Taxonomy" id="428"/>
    <lineage>
        <taxon>Bacteria</taxon>
        <taxon>Pseudomonadati</taxon>
        <taxon>Pseudomonadota</taxon>
        <taxon>Alphaproteobacteria</taxon>
        <taxon>Hyphomicrobiales</taxon>
        <taxon>Methylocystaceae</taxon>
        <taxon>Methylosinus</taxon>
    </lineage>
</organism>
<feature type="transmembrane region" description="Helical" evidence="6">
    <location>
        <begin position="192"/>
        <end position="211"/>
    </location>
</feature>
<dbReference type="InterPro" id="IPR050638">
    <property type="entry name" value="AA-Vitamin_Transporters"/>
</dbReference>
<evidence type="ECO:0000256" key="6">
    <source>
        <dbReference type="SAM" id="Phobius"/>
    </source>
</evidence>
<evidence type="ECO:0000313" key="8">
    <source>
        <dbReference type="EMBL" id="PWB94164.1"/>
    </source>
</evidence>
<feature type="transmembrane region" description="Helical" evidence="6">
    <location>
        <begin position="136"/>
        <end position="155"/>
    </location>
</feature>
<feature type="transmembrane region" description="Helical" evidence="6">
    <location>
        <begin position="46"/>
        <end position="66"/>
    </location>
</feature>
<dbReference type="Pfam" id="PF00892">
    <property type="entry name" value="EamA"/>
    <property type="match status" value="2"/>
</dbReference>
<feature type="transmembrane region" description="Helical" evidence="6">
    <location>
        <begin position="223"/>
        <end position="242"/>
    </location>
</feature>
<accession>A0A2U1SRB9</accession>
<feature type="transmembrane region" description="Helical" evidence="6">
    <location>
        <begin position="78"/>
        <end position="99"/>
    </location>
</feature>
<name>A0A2U1SRB9_METSR</name>
<evidence type="ECO:0000256" key="5">
    <source>
        <dbReference type="ARBA" id="ARBA00023136"/>
    </source>
</evidence>
<dbReference type="EMBL" id="PUIV01000011">
    <property type="protein sequence ID" value="PWB94164.1"/>
    <property type="molecule type" value="Genomic_DNA"/>
</dbReference>
<dbReference type="RefSeq" id="WP_108917042.1">
    <property type="nucleotide sequence ID" value="NZ_BGJY01000001.1"/>
</dbReference>
<reference evidence="8 9" key="1">
    <citation type="journal article" date="2018" name="Appl. Microbiol. Biotechnol.">
        <title>Co-cultivation of the strictly anaerobic methanogen Methanosarcina barkeri with aerobic methanotrophs in an oxygen-limited membrane bioreactor.</title>
        <authorList>
            <person name="In 't Zandt M.H."/>
            <person name="van den Bosch T.J.M."/>
            <person name="Rijkers R."/>
            <person name="van Kessel M.A.H.J."/>
            <person name="Jetten M.S.M."/>
            <person name="Welte C.U."/>
        </authorList>
    </citation>
    <scope>NUCLEOTIDE SEQUENCE [LARGE SCALE GENOMIC DNA]</scope>
    <source>
        <strain evidence="8 9">DSM 17706</strain>
    </source>
</reference>
<evidence type="ECO:0000256" key="4">
    <source>
        <dbReference type="ARBA" id="ARBA00022989"/>
    </source>
</evidence>
<feature type="transmembrane region" description="Helical" evidence="6">
    <location>
        <begin position="105"/>
        <end position="124"/>
    </location>
</feature>
<feature type="domain" description="EamA" evidence="7">
    <location>
        <begin position="17"/>
        <end position="146"/>
    </location>
</feature>
<sequence>MSEEVAEGAPQTARYATGAMFGVSAVTVWATWLVVTRLGVTTTLSVYDLTMLRFGTAGLLLFPIVLRKGLALERLGALRLFILVCSAGAPYVLVAASGLKLAPVAHAGALLPGSMPLFVALLSFLLTRERFGASRLIGYALIAIGGAAIAGPTALSFGDTQMGHILLLIGAFVWAGYAIVLRASGLDSLHAAALVSTGSLILYGPVYLAFHGLHGMDAPLRDIVIQTLFQGVMVSIVALFLFGKGIELLGASAGAAFSALVPPMAALIAIPLLGETPSLIEQIALLCVSLGVYLASGGRAPSLRIGRRG</sequence>
<dbReference type="InterPro" id="IPR000620">
    <property type="entry name" value="EamA_dom"/>
</dbReference>
<evidence type="ECO:0000256" key="3">
    <source>
        <dbReference type="ARBA" id="ARBA00022692"/>
    </source>
</evidence>
<keyword evidence="4 6" id="KW-1133">Transmembrane helix</keyword>
<evidence type="ECO:0000259" key="7">
    <source>
        <dbReference type="Pfam" id="PF00892"/>
    </source>
</evidence>
<dbReference type="SUPFAM" id="SSF103481">
    <property type="entry name" value="Multidrug resistance efflux transporter EmrE"/>
    <property type="match status" value="2"/>
</dbReference>
<gene>
    <name evidence="8" type="ORF">C5689_09530</name>
</gene>
<proteinExistence type="predicted"/>
<evidence type="ECO:0000256" key="2">
    <source>
        <dbReference type="ARBA" id="ARBA00022475"/>
    </source>
</evidence>
<comment type="caution">
    <text evidence="8">The sequence shown here is derived from an EMBL/GenBank/DDBJ whole genome shotgun (WGS) entry which is preliminary data.</text>
</comment>
<dbReference type="InterPro" id="IPR037185">
    <property type="entry name" value="EmrE-like"/>
</dbReference>
<keyword evidence="9" id="KW-1185">Reference proteome</keyword>
<dbReference type="Proteomes" id="UP000245137">
    <property type="component" value="Unassembled WGS sequence"/>
</dbReference>
<feature type="domain" description="EamA" evidence="7">
    <location>
        <begin position="162"/>
        <end position="296"/>
    </location>
</feature>
<dbReference type="GO" id="GO:0005886">
    <property type="term" value="C:plasma membrane"/>
    <property type="evidence" value="ECO:0007669"/>
    <property type="project" value="UniProtKB-SubCell"/>
</dbReference>
<dbReference type="OrthoDB" id="7743310at2"/>
<keyword evidence="5 6" id="KW-0472">Membrane</keyword>
<evidence type="ECO:0000256" key="1">
    <source>
        <dbReference type="ARBA" id="ARBA00004651"/>
    </source>
</evidence>
<keyword evidence="2" id="KW-1003">Cell membrane</keyword>
<comment type="subcellular location">
    <subcellularLocation>
        <location evidence="1">Cell membrane</location>
        <topology evidence="1">Multi-pass membrane protein</topology>
    </subcellularLocation>
</comment>
<feature type="transmembrane region" description="Helical" evidence="6">
    <location>
        <begin position="161"/>
        <end position="180"/>
    </location>
</feature>